<evidence type="ECO:0000256" key="1">
    <source>
        <dbReference type="SAM" id="Coils"/>
    </source>
</evidence>
<evidence type="ECO:0000313" key="2">
    <source>
        <dbReference type="EMBL" id="RQM27529.1"/>
    </source>
</evidence>
<evidence type="ECO:0008006" key="4">
    <source>
        <dbReference type="Google" id="ProtNLM"/>
    </source>
</evidence>
<gene>
    <name evidence="2" type="ORF">B5M09_007644</name>
</gene>
<dbReference type="VEuPathDB" id="FungiDB:H257_06382"/>
<feature type="coiled-coil region" evidence="1">
    <location>
        <begin position="164"/>
        <end position="191"/>
    </location>
</feature>
<accession>A0A425DE72</accession>
<proteinExistence type="predicted"/>
<dbReference type="EMBL" id="MZMZ02002043">
    <property type="protein sequence ID" value="RQM27529.1"/>
    <property type="molecule type" value="Genomic_DNA"/>
</dbReference>
<reference evidence="2" key="1">
    <citation type="submission" date="2018-07" db="EMBL/GenBank/DDBJ databases">
        <title>Annotation of Aphanomyces astaci genome assembly.</title>
        <authorList>
            <person name="Studholme D.J."/>
        </authorList>
    </citation>
    <scope>NUCLEOTIDE SEQUENCE [LARGE SCALE GENOMIC DNA]</scope>
    <source>
        <strain evidence="2">Pc</strain>
    </source>
</reference>
<name>A0A425DE72_APHAT</name>
<evidence type="ECO:0000313" key="3">
    <source>
        <dbReference type="Proteomes" id="UP000284702"/>
    </source>
</evidence>
<keyword evidence="1" id="KW-0175">Coiled coil</keyword>
<dbReference type="Proteomes" id="UP000284702">
    <property type="component" value="Unassembled WGS sequence"/>
</dbReference>
<comment type="caution">
    <text evidence="2">The sequence shown here is derived from an EMBL/GenBank/DDBJ whole genome shotgun (WGS) entry which is preliminary data.</text>
</comment>
<protein>
    <recommendedName>
        <fullName evidence="4">GAG-pre-integrase domain-containing protein</fullName>
    </recommendedName>
</protein>
<keyword evidence="3" id="KW-1185">Reference proteome</keyword>
<sequence>MTYRPSRSKFQTSVNCAHICDIIDGTYVIPDDAAEVKAFVYEDKTNMAKSYLQKSLSNEVFDMICEDSTPAEMRRTLVLNYERKELSNTVYWLLISFPDSSLDNYNSFINHLKPTPGHVVKRKALTIALLKCRERKRGNRHDECHDRPRDAERQRKRTYEAKDIEDMTLEINALKTRLTELRDKRRKTDDSLLWCYIWKKKGDPEAKGHPGYDPNYVNKRTGGGGQSQRGHMAGNVAQVLPQMAVTPTPTLRNTKSILTSSLTSACFLQDVAPRAAAECINATTLVTDKTLDPRSDTKLRQWHNKLNHTGMRQVAKIIQLILLPSIDSSTNNHICDGCAQGQAKHISFRNTHHYVPADPLECLNGNLCGRVSPRTVNHELFTSMFIDQASRYIFGKLLKTKDDTILHLDALVSDLN</sequence>
<dbReference type="AlphaFoldDB" id="A0A425DE72"/>
<organism evidence="2 3">
    <name type="scientific">Aphanomyces astaci</name>
    <name type="common">Crayfish plague agent</name>
    <dbReference type="NCBI Taxonomy" id="112090"/>
    <lineage>
        <taxon>Eukaryota</taxon>
        <taxon>Sar</taxon>
        <taxon>Stramenopiles</taxon>
        <taxon>Oomycota</taxon>
        <taxon>Saprolegniomycetes</taxon>
        <taxon>Saprolegniales</taxon>
        <taxon>Verrucalvaceae</taxon>
        <taxon>Aphanomyces</taxon>
    </lineage>
</organism>